<accession>A0A1U8PMV7</accession>
<gene>
    <name evidence="2" type="primary">LOC107960711</name>
</gene>
<organism evidence="1 2">
    <name type="scientific">Gossypium hirsutum</name>
    <name type="common">Upland cotton</name>
    <name type="synonym">Gossypium mexicanum</name>
    <dbReference type="NCBI Taxonomy" id="3635"/>
    <lineage>
        <taxon>Eukaryota</taxon>
        <taxon>Viridiplantae</taxon>
        <taxon>Streptophyta</taxon>
        <taxon>Embryophyta</taxon>
        <taxon>Tracheophyta</taxon>
        <taxon>Spermatophyta</taxon>
        <taxon>Magnoliopsida</taxon>
        <taxon>eudicotyledons</taxon>
        <taxon>Gunneridae</taxon>
        <taxon>Pentapetalae</taxon>
        <taxon>rosids</taxon>
        <taxon>malvids</taxon>
        <taxon>Malvales</taxon>
        <taxon>Malvaceae</taxon>
        <taxon>Malvoideae</taxon>
        <taxon>Gossypium</taxon>
    </lineage>
</organism>
<reference evidence="2" key="2">
    <citation type="submission" date="2025-08" db="UniProtKB">
        <authorList>
            <consortium name="RefSeq"/>
        </authorList>
    </citation>
    <scope>IDENTIFICATION</scope>
</reference>
<dbReference type="PANTHER" id="PTHR33103:SF27">
    <property type="entry name" value="OS04G0594700 PROTEIN"/>
    <property type="match status" value="1"/>
</dbReference>
<dbReference type="RefSeq" id="XP_016752497.2">
    <property type="nucleotide sequence ID" value="XM_016897008.2"/>
</dbReference>
<sequence length="463" mass="51753">MGNIKGFVEAMSMASEDSTTVSIKLLIDQESNKVIVAEAGSDIVDILRSLLKFPLGNIARLIGKHQSVQRAVCLNNLYDSVENLSPTIFRTDACKSMLLNPRSIHEDQYSKKLKLNMDVSEPTKYFRCSNVCCPEKLFSHYKTSRCRCGNMLNFPIPIGNAVIDESEGEPMLFFITDDLRVMQAFPGTLINFLLNLGIYDVCQIEEKVVDISSKEINLLSHSLISKTTLTDVFLRKQTTMFVEQSMLVAPNMKETTEKNSKTRVKITLRKSDRKILYGEANEDFVDLLFSFLTIPLECALELLGDKGNLTVGSIYNLSKNLDTTFSITKQNSYLNGILPPFYSCPIELPSICSQQSTTFHHHCYGILKQLDPKSPNPNSSNSRGYIKKKSQFVITDDLVVTSLLSVSTFSFLKETGVPLYDVEQKVISIGEVEALALLRACLCSSPALSALLNLYVKQPKQEP</sequence>
<dbReference type="GeneID" id="107960711"/>
<dbReference type="PANTHER" id="PTHR33103">
    <property type="entry name" value="OS01G0153900 PROTEIN"/>
    <property type="match status" value="1"/>
</dbReference>
<evidence type="ECO:0000313" key="2">
    <source>
        <dbReference type="RefSeq" id="XP_016752497.2"/>
    </source>
</evidence>
<evidence type="ECO:0008006" key="3">
    <source>
        <dbReference type="Google" id="ProtNLM"/>
    </source>
</evidence>
<reference evidence="1" key="1">
    <citation type="journal article" date="2020" name="Nat. Genet.">
        <title>Genomic diversifications of five Gossypium allopolyploid species and their impact on cotton improvement.</title>
        <authorList>
            <person name="Chen Z.J."/>
            <person name="Sreedasyam A."/>
            <person name="Ando A."/>
            <person name="Song Q."/>
            <person name="De Santiago L.M."/>
            <person name="Hulse-Kemp A.M."/>
            <person name="Ding M."/>
            <person name="Ye W."/>
            <person name="Kirkbride R.C."/>
            <person name="Jenkins J."/>
            <person name="Plott C."/>
            <person name="Lovell J."/>
            <person name="Lin Y.M."/>
            <person name="Vaughn R."/>
            <person name="Liu B."/>
            <person name="Simpson S."/>
            <person name="Scheffler B.E."/>
            <person name="Wen L."/>
            <person name="Saski C.A."/>
            <person name="Grover C.E."/>
            <person name="Hu G."/>
            <person name="Conover J.L."/>
            <person name="Carlson J.W."/>
            <person name="Shu S."/>
            <person name="Boston L.B."/>
            <person name="Williams M."/>
            <person name="Peterson D.G."/>
            <person name="McGee K."/>
            <person name="Jones D.C."/>
            <person name="Wendel J.F."/>
            <person name="Stelly D.M."/>
            <person name="Grimwood J."/>
            <person name="Schmutz J."/>
        </authorList>
    </citation>
    <scope>NUCLEOTIDE SEQUENCE [LARGE SCALE GENOMIC DNA]</scope>
    <source>
        <strain evidence="1">cv. TM-1</strain>
    </source>
</reference>
<dbReference type="KEGG" id="ghi:107960711"/>
<evidence type="ECO:0000313" key="1">
    <source>
        <dbReference type="Proteomes" id="UP000818029"/>
    </source>
</evidence>
<keyword evidence="1" id="KW-1185">Reference proteome</keyword>
<dbReference type="Proteomes" id="UP000818029">
    <property type="component" value="Chromosome A01"/>
</dbReference>
<protein>
    <recommendedName>
        <fullName evidence="3">DUF674 family protein</fullName>
    </recommendedName>
</protein>
<dbReference type="AlphaFoldDB" id="A0A1U8PMV7"/>
<dbReference type="PaxDb" id="3635-A0A1U8PMV7"/>
<dbReference type="Pfam" id="PF05056">
    <property type="entry name" value="DUF674"/>
    <property type="match status" value="1"/>
</dbReference>
<name>A0A1U8PMV7_GOSHI</name>
<dbReference type="InterPro" id="IPR007750">
    <property type="entry name" value="DUF674"/>
</dbReference>
<proteinExistence type="predicted"/>